<organism evidence="17 18">
    <name type="scientific">Neptunomonas concharum</name>
    <dbReference type="NCBI Taxonomy" id="1031538"/>
    <lineage>
        <taxon>Bacteria</taxon>
        <taxon>Pseudomonadati</taxon>
        <taxon>Pseudomonadota</taxon>
        <taxon>Gammaproteobacteria</taxon>
        <taxon>Oceanospirillales</taxon>
        <taxon>Oceanospirillaceae</taxon>
        <taxon>Neptunomonas</taxon>
    </lineage>
</organism>
<evidence type="ECO:0000259" key="15">
    <source>
        <dbReference type="PROSITE" id="PS50109"/>
    </source>
</evidence>
<keyword evidence="4" id="KW-1003">Cell membrane</keyword>
<dbReference type="PROSITE" id="PS50112">
    <property type="entry name" value="PAS"/>
    <property type="match status" value="1"/>
</dbReference>
<feature type="domain" description="Histidine kinase" evidence="15">
    <location>
        <begin position="321"/>
        <end position="535"/>
    </location>
</feature>
<evidence type="ECO:0000256" key="14">
    <source>
        <dbReference type="SAM" id="Phobius"/>
    </source>
</evidence>
<dbReference type="CDD" id="cd18773">
    <property type="entry name" value="PDC1_HK_sensor"/>
    <property type="match status" value="1"/>
</dbReference>
<dbReference type="Pfam" id="PF02518">
    <property type="entry name" value="HATPase_c"/>
    <property type="match status" value="1"/>
</dbReference>
<dbReference type="KEGG" id="ncu:F0U83_15930"/>
<dbReference type="AlphaFoldDB" id="A0A5P1REL0"/>
<dbReference type="InterPro" id="IPR004358">
    <property type="entry name" value="Sig_transdc_His_kin-like_C"/>
</dbReference>
<dbReference type="EMBL" id="CP043869">
    <property type="protein sequence ID" value="QEQ98080.1"/>
    <property type="molecule type" value="Genomic_DNA"/>
</dbReference>
<feature type="transmembrane region" description="Helical" evidence="14">
    <location>
        <begin position="181"/>
        <end position="199"/>
    </location>
</feature>
<evidence type="ECO:0000256" key="2">
    <source>
        <dbReference type="ARBA" id="ARBA00004651"/>
    </source>
</evidence>
<protein>
    <recommendedName>
        <fullName evidence="3">histidine kinase</fullName>
        <ecNumber evidence="3">2.7.13.3</ecNumber>
    </recommendedName>
</protein>
<dbReference type="Gene3D" id="3.30.450.20">
    <property type="entry name" value="PAS domain"/>
    <property type="match status" value="2"/>
</dbReference>
<dbReference type="GO" id="GO:0005886">
    <property type="term" value="C:plasma membrane"/>
    <property type="evidence" value="ECO:0007669"/>
    <property type="project" value="UniProtKB-SubCell"/>
</dbReference>
<accession>A0A5P1REL0</accession>
<evidence type="ECO:0000256" key="13">
    <source>
        <dbReference type="ARBA" id="ARBA00023136"/>
    </source>
</evidence>
<dbReference type="GO" id="GO:0005524">
    <property type="term" value="F:ATP binding"/>
    <property type="evidence" value="ECO:0007669"/>
    <property type="project" value="UniProtKB-KW"/>
</dbReference>
<evidence type="ECO:0000256" key="12">
    <source>
        <dbReference type="ARBA" id="ARBA00023012"/>
    </source>
</evidence>
<evidence type="ECO:0000256" key="8">
    <source>
        <dbReference type="ARBA" id="ARBA00022741"/>
    </source>
</evidence>
<evidence type="ECO:0000256" key="5">
    <source>
        <dbReference type="ARBA" id="ARBA00022553"/>
    </source>
</evidence>
<evidence type="ECO:0000256" key="7">
    <source>
        <dbReference type="ARBA" id="ARBA00022692"/>
    </source>
</evidence>
<dbReference type="InterPro" id="IPR013767">
    <property type="entry name" value="PAS_fold"/>
</dbReference>
<evidence type="ECO:0000313" key="17">
    <source>
        <dbReference type="EMBL" id="QEQ98080.1"/>
    </source>
</evidence>
<keyword evidence="18" id="KW-1185">Reference proteome</keyword>
<dbReference type="Proteomes" id="UP000324760">
    <property type="component" value="Chromosome"/>
</dbReference>
<keyword evidence="6" id="KW-0808">Transferase</keyword>
<dbReference type="Pfam" id="PF14689">
    <property type="entry name" value="SPOB_a"/>
    <property type="match status" value="1"/>
</dbReference>
<dbReference type="FunFam" id="3.30.450.20:FF:000018">
    <property type="entry name" value="Sensor histidine kinase DcuS"/>
    <property type="match status" value="1"/>
</dbReference>
<proteinExistence type="predicted"/>
<dbReference type="InterPro" id="IPR036890">
    <property type="entry name" value="HATPase_C_sf"/>
</dbReference>
<dbReference type="CDD" id="cd00130">
    <property type="entry name" value="PAS"/>
    <property type="match status" value="1"/>
</dbReference>
<keyword evidence="13 14" id="KW-0472">Membrane</keyword>
<dbReference type="SMART" id="SM00091">
    <property type="entry name" value="PAS"/>
    <property type="match status" value="1"/>
</dbReference>
<dbReference type="PANTHER" id="PTHR43547:SF3">
    <property type="entry name" value="SENSOR PROTEIN CITS"/>
    <property type="match status" value="1"/>
</dbReference>
<name>A0A5P1REL0_9GAMM</name>
<dbReference type="PRINTS" id="PR00344">
    <property type="entry name" value="BCTRLSENSOR"/>
</dbReference>
<evidence type="ECO:0000313" key="18">
    <source>
        <dbReference type="Proteomes" id="UP000324760"/>
    </source>
</evidence>
<evidence type="ECO:0000256" key="1">
    <source>
        <dbReference type="ARBA" id="ARBA00000085"/>
    </source>
</evidence>
<evidence type="ECO:0000256" key="3">
    <source>
        <dbReference type="ARBA" id="ARBA00012438"/>
    </source>
</evidence>
<dbReference type="SUPFAM" id="SSF55785">
    <property type="entry name" value="PYP-like sensor domain (PAS domain)"/>
    <property type="match status" value="1"/>
</dbReference>
<evidence type="ECO:0000256" key="9">
    <source>
        <dbReference type="ARBA" id="ARBA00022777"/>
    </source>
</evidence>
<dbReference type="InterPro" id="IPR000014">
    <property type="entry name" value="PAS"/>
</dbReference>
<dbReference type="Pfam" id="PF00989">
    <property type="entry name" value="PAS"/>
    <property type="match status" value="1"/>
</dbReference>
<dbReference type="PROSITE" id="PS50109">
    <property type="entry name" value="HIS_KIN"/>
    <property type="match status" value="1"/>
</dbReference>
<dbReference type="Gene3D" id="3.30.565.10">
    <property type="entry name" value="Histidine kinase-like ATPase, C-terminal domain"/>
    <property type="match status" value="1"/>
</dbReference>
<dbReference type="PANTHER" id="PTHR43547">
    <property type="entry name" value="TWO-COMPONENT HISTIDINE KINASE"/>
    <property type="match status" value="1"/>
</dbReference>
<dbReference type="InterPro" id="IPR033463">
    <property type="entry name" value="sCache_3"/>
</dbReference>
<keyword evidence="5" id="KW-0597">Phosphoprotein</keyword>
<dbReference type="Gene3D" id="1.10.287.130">
    <property type="match status" value="1"/>
</dbReference>
<evidence type="ECO:0000256" key="4">
    <source>
        <dbReference type="ARBA" id="ARBA00022475"/>
    </source>
</evidence>
<keyword evidence="9 17" id="KW-0418">Kinase</keyword>
<keyword evidence="10" id="KW-0067">ATP-binding</keyword>
<dbReference type="RefSeq" id="WP_138988102.1">
    <property type="nucleotide sequence ID" value="NZ_CP043869.1"/>
</dbReference>
<evidence type="ECO:0000256" key="10">
    <source>
        <dbReference type="ARBA" id="ARBA00022840"/>
    </source>
</evidence>
<comment type="catalytic activity">
    <reaction evidence="1">
        <text>ATP + protein L-histidine = ADP + protein N-phospho-L-histidine.</text>
        <dbReference type="EC" id="2.7.13.3"/>
    </reaction>
</comment>
<dbReference type="SUPFAM" id="SSF55874">
    <property type="entry name" value="ATPase domain of HSP90 chaperone/DNA topoisomerase II/histidine kinase"/>
    <property type="match status" value="1"/>
</dbReference>
<dbReference type="GO" id="GO:0006355">
    <property type="term" value="P:regulation of DNA-templated transcription"/>
    <property type="evidence" value="ECO:0007669"/>
    <property type="project" value="InterPro"/>
</dbReference>
<gene>
    <name evidence="17" type="ORF">F0U83_15930</name>
</gene>
<sequence>MNNKKKNRLSFKLSLQTRVVLALSALVLIQTALLGGYALSHLASTVEEQIGLRALQMANAVAQMPAVIYGVKSRDSESLQTLVETIRKTGDARFIVIGDTQGIRFTHPIPERIGKPRVGDDNEPALKEGKSYISKATGSLGPSIRGKAPVIDRYGQIIGVVSVGYMVDKVDYIIDNYQRNILFTMLIALAASTYFAILISKYIKKLIFGLEPEEIARLFNERNATLESIREGVISVNADGIITTFNRAAIETLGLEPNQILNGKPLREVLPNTNLLEILESGKPQFDHESYANQKSIIVNRIPIIDEGKVTGVVSSFRRKDEMEEVSRQLTRIQHYAETLRSQAHEYSNKLHTIAGLIEIGATEQALEIIGQETQDHQALLHFLVDAVKDPVLSGCLLGKFNRAHEMGLKLTIDQESRIDVLPPHIAAEQLVTVLGNILDNAFEATLKHHGKEIQLSMTDLGNDLIFEVEDQGAGIPPAEVNQIFEKGVSSKSETGHGWGLYLARQIINQLHGQIEVECPSKGGSRITVYLPKRQHS</sequence>
<dbReference type="OrthoDB" id="9792686at2"/>
<keyword evidence="11 14" id="KW-1133">Transmembrane helix</keyword>
<reference evidence="17 18" key="1">
    <citation type="journal article" date="2019" name="Biochem. Eng. J.">
        <title>Metabolic engineering of the marine bacteria Neptunomonas concharum for the production of acetoin and meso-2,3-butanediol from acetate.</title>
        <authorList>
            <person name="Li W."/>
            <person name="Pu N."/>
            <person name="Liu C.-X."/>
            <person name="Yuan Q.-P."/>
            <person name="Li Z.-J."/>
        </authorList>
    </citation>
    <scope>NUCLEOTIDE SEQUENCE [LARGE SCALE GENOMIC DNA]</scope>
    <source>
        <strain evidence="17 18">JCM17730</strain>
    </source>
</reference>
<dbReference type="InterPro" id="IPR039506">
    <property type="entry name" value="SPOB_a"/>
</dbReference>
<feature type="domain" description="PAS" evidence="16">
    <location>
        <begin position="226"/>
        <end position="270"/>
    </location>
</feature>
<dbReference type="SMART" id="SM00387">
    <property type="entry name" value="HATPase_c"/>
    <property type="match status" value="1"/>
</dbReference>
<keyword evidence="8" id="KW-0547">Nucleotide-binding</keyword>
<evidence type="ECO:0000256" key="11">
    <source>
        <dbReference type="ARBA" id="ARBA00022989"/>
    </source>
</evidence>
<dbReference type="InterPro" id="IPR029151">
    <property type="entry name" value="Sensor-like_sf"/>
</dbReference>
<dbReference type="InterPro" id="IPR035965">
    <property type="entry name" value="PAS-like_dom_sf"/>
</dbReference>
<dbReference type="Pfam" id="PF17203">
    <property type="entry name" value="sCache_3_2"/>
    <property type="match status" value="1"/>
</dbReference>
<keyword evidence="12" id="KW-0902">Two-component regulatory system</keyword>
<dbReference type="GO" id="GO:0000155">
    <property type="term" value="F:phosphorelay sensor kinase activity"/>
    <property type="evidence" value="ECO:0007669"/>
    <property type="project" value="TreeGrafter"/>
</dbReference>
<evidence type="ECO:0000256" key="6">
    <source>
        <dbReference type="ARBA" id="ARBA00022679"/>
    </source>
</evidence>
<dbReference type="SUPFAM" id="SSF103190">
    <property type="entry name" value="Sensory domain-like"/>
    <property type="match status" value="1"/>
</dbReference>
<dbReference type="InterPro" id="IPR005467">
    <property type="entry name" value="His_kinase_dom"/>
</dbReference>
<dbReference type="InterPro" id="IPR003594">
    <property type="entry name" value="HATPase_dom"/>
</dbReference>
<comment type="subcellular location">
    <subcellularLocation>
        <location evidence="2">Cell membrane</location>
        <topology evidence="2">Multi-pass membrane protein</topology>
    </subcellularLocation>
</comment>
<evidence type="ECO:0000259" key="16">
    <source>
        <dbReference type="PROSITE" id="PS50112"/>
    </source>
</evidence>
<dbReference type="EC" id="2.7.13.3" evidence="3"/>
<keyword evidence="7 14" id="KW-0812">Transmembrane</keyword>